<dbReference type="Proteomes" id="UP000472270">
    <property type="component" value="Unassembled WGS sequence"/>
</dbReference>
<proteinExistence type="predicted"/>
<protein>
    <recommendedName>
        <fullName evidence="4">PB1 domain-containing protein</fullName>
    </recommendedName>
</protein>
<dbReference type="Ensembl" id="ENSSRHT00000004381.1">
    <property type="protein sequence ID" value="ENSSRHP00000004227.1"/>
    <property type="gene ID" value="ENSSRHG00000002871.1"/>
</dbReference>
<dbReference type="PANTHER" id="PTHR31025:SF19">
    <property type="entry name" value="SI:CH73-42K18.1-RELATED"/>
    <property type="match status" value="1"/>
</dbReference>
<accession>A0A673FVQ1</accession>
<reference evidence="2" key="2">
    <citation type="submission" date="2025-09" db="UniProtKB">
        <authorList>
            <consortium name="Ensembl"/>
        </authorList>
    </citation>
    <scope>IDENTIFICATION</scope>
</reference>
<evidence type="ECO:0000256" key="1">
    <source>
        <dbReference type="SAM" id="MobiDB-lite"/>
    </source>
</evidence>
<dbReference type="AlphaFoldDB" id="A0A673FVQ1"/>
<evidence type="ECO:0000313" key="3">
    <source>
        <dbReference type="Proteomes" id="UP000472270"/>
    </source>
</evidence>
<organism evidence="2 3">
    <name type="scientific">Sinocyclocheilus rhinocerous</name>
    <dbReference type="NCBI Taxonomy" id="307959"/>
    <lineage>
        <taxon>Eukaryota</taxon>
        <taxon>Metazoa</taxon>
        <taxon>Chordata</taxon>
        <taxon>Craniata</taxon>
        <taxon>Vertebrata</taxon>
        <taxon>Euteleostomi</taxon>
        <taxon>Actinopterygii</taxon>
        <taxon>Neopterygii</taxon>
        <taxon>Teleostei</taxon>
        <taxon>Ostariophysi</taxon>
        <taxon>Cypriniformes</taxon>
        <taxon>Cyprinidae</taxon>
        <taxon>Cyprininae</taxon>
        <taxon>Sinocyclocheilus</taxon>
    </lineage>
</organism>
<name>A0A673FVQ1_9TELE</name>
<sequence>IASQTRTVLRVIVCENDIRKIVLPVKPQTVDSLLEQLEEKLGLQYKFTLQFEDPDFNNSLVNLTEIADLPDKPTLKIVSLVTTPTTSTADTEVLSVASDEHSRHSLRTAWPEAFEIPTFPVDVEYRLRQGNLQYMRDQTYLQLSGELKHEILEKLSETIYSYKAYPDKENSEAVAAALIIKHPCLTQPGSSNGWNGWYASLRWKMRNYRSKLRQAGCLEVSINGGKRRGQQPQRNIKKHFLPNFPDGEDEASMESKRKEMVEDMKKRRLNAALIAQNMNSTFALRRKELIEKCIICILLSLYSQLKFLKQAVLKILRQSVSTHYSSKMNNAILQQGLQLILNLCFSQMKVLMFEGLVVLELRSHSSRFQE</sequence>
<feature type="compositionally biased region" description="Basic residues" evidence="1">
    <location>
        <begin position="225"/>
        <end position="240"/>
    </location>
</feature>
<reference evidence="2" key="1">
    <citation type="submission" date="2025-08" db="UniProtKB">
        <authorList>
            <consortium name="Ensembl"/>
        </authorList>
    </citation>
    <scope>IDENTIFICATION</scope>
</reference>
<evidence type="ECO:0000313" key="2">
    <source>
        <dbReference type="Ensembl" id="ENSSRHP00000004227.1"/>
    </source>
</evidence>
<dbReference type="PANTHER" id="PTHR31025">
    <property type="entry name" value="SI:CH211-196P9.1-RELATED"/>
    <property type="match status" value="1"/>
</dbReference>
<keyword evidence="3" id="KW-1185">Reference proteome</keyword>
<evidence type="ECO:0008006" key="4">
    <source>
        <dbReference type="Google" id="ProtNLM"/>
    </source>
</evidence>
<feature type="region of interest" description="Disordered" evidence="1">
    <location>
        <begin position="224"/>
        <end position="257"/>
    </location>
</feature>